<protein>
    <recommendedName>
        <fullName evidence="4">Lacal_2735 family protein</fullName>
    </recommendedName>
</protein>
<evidence type="ECO:0000313" key="2">
    <source>
        <dbReference type="EMBL" id="AFC26155.1"/>
    </source>
</evidence>
<evidence type="ECO:0000313" key="3">
    <source>
        <dbReference type="Proteomes" id="UP000007519"/>
    </source>
</evidence>
<dbReference type="STRING" id="984262.SGRA_3430"/>
<dbReference type="InterPro" id="IPR045493">
    <property type="entry name" value="DUF6435"/>
</dbReference>
<dbReference type="AlphaFoldDB" id="H6L1S7"/>
<dbReference type="NCBIfam" id="NF033487">
    <property type="entry name" value="Lacal_2735_fam"/>
    <property type="match status" value="1"/>
</dbReference>
<keyword evidence="1" id="KW-0175">Coiled coil</keyword>
<dbReference type="KEGG" id="sgn:SGRA_3430"/>
<evidence type="ECO:0000256" key="1">
    <source>
        <dbReference type="SAM" id="Coils"/>
    </source>
</evidence>
<accession>H6L1S7</accession>
<gene>
    <name evidence="2" type="ordered locus">SGRA_3430</name>
</gene>
<dbReference type="OrthoDB" id="292170at2"/>
<dbReference type="Pfam" id="PF20027">
    <property type="entry name" value="DUF6435"/>
    <property type="match status" value="1"/>
</dbReference>
<dbReference type="Proteomes" id="UP000007519">
    <property type="component" value="Chromosome"/>
</dbReference>
<evidence type="ECO:0008006" key="4">
    <source>
        <dbReference type="Google" id="ProtNLM"/>
    </source>
</evidence>
<proteinExistence type="predicted"/>
<dbReference type="HOGENOM" id="CLU_210182_0_0_10"/>
<name>H6L1S7_SAPGL</name>
<sequence>MFSFFKKDPIKKLEKQYEELMREARDIQRSGDLRLYAEKMAAAEALQLKIEALRAKS</sequence>
<dbReference type="EMBL" id="CP002831">
    <property type="protein sequence ID" value="AFC26155.1"/>
    <property type="molecule type" value="Genomic_DNA"/>
</dbReference>
<dbReference type="RefSeq" id="WP_015693749.1">
    <property type="nucleotide sequence ID" value="NC_016940.1"/>
</dbReference>
<feature type="coiled-coil region" evidence="1">
    <location>
        <begin position="10"/>
        <end position="56"/>
    </location>
</feature>
<keyword evidence="3" id="KW-1185">Reference proteome</keyword>
<reference evidence="2 3" key="1">
    <citation type="journal article" date="2012" name="Stand. Genomic Sci.">
        <title>Complete genome sequencing and analysis of Saprospira grandis str. Lewin, a predatory marine bacterium.</title>
        <authorList>
            <person name="Saw J.H."/>
            <person name="Yuryev A."/>
            <person name="Kanbe M."/>
            <person name="Hou S."/>
            <person name="Young A.G."/>
            <person name="Aizawa S."/>
            <person name="Alam M."/>
        </authorList>
    </citation>
    <scope>NUCLEOTIDE SEQUENCE [LARGE SCALE GENOMIC DNA]</scope>
    <source>
        <strain evidence="2 3">Lewin</strain>
    </source>
</reference>
<organism evidence="2 3">
    <name type="scientific">Saprospira grandis (strain Lewin)</name>
    <dbReference type="NCBI Taxonomy" id="984262"/>
    <lineage>
        <taxon>Bacteria</taxon>
        <taxon>Pseudomonadati</taxon>
        <taxon>Bacteroidota</taxon>
        <taxon>Saprospiria</taxon>
        <taxon>Saprospirales</taxon>
        <taxon>Saprospiraceae</taxon>
        <taxon>Saprospira</taxon>
    </lineage>
</organism>